<reference evidence="4 5" key="1">
    <citation type="submission" date="2018-06" db="EMBL/GenBank/DDBJ databases">
        <title>Genomic Encyclopedia of Archaeal and Bacterial Type Strains, Phase II (KMG-II): from individual species to whole genera.</title>
        <authorList>
            <person name="Goeker M."/>
        </authorList>
    </citation>
    <scope>NUCLEOTIDE SEQUENCE [LARGE SCALE GENOMIC DNA]</scope>
    <source>
        <strain evidence="4 5">DSM 22009</strain>
    </source>
</reference>
<dbReference type="InterPro" id="IPR041698">
    <property type="entry name" value="Methyltransf_25"/>
</dbReference>
<dbReference type="Proteomes" id="UP000248916">
    <property type="component" value="Unassembled WGS sequence"/>
</dbReference>
<feature type="domain" description="Methyltransferase" evidence="3">
    <location>
        <begin position="37"/>
        <end position="126"/>
    </location>
</feature>
<accession>A0A2W7Q709</accession>
<dbReference type="EMBL" id="QKZL01000004">
    <property type="protein sequence ID" value="PZX17549.1"/>
    <property type="molecule type" value="Genomic_DNA"/>
</dbReference>
<dbReference type="PANTHER" id="PTHR43861:SF1">
    <property type="entry name" value="TRANS-ACONITATE 2-METHYLTRANSFERASE"/>
    <property type="match status" value="1"/>
</dbReference>
<proteinExistence type="predicted"/>
<evidence type="ECO:0000256" key="1">
    <source>
        <dbReference type="ARBA" id="ARBA00022603"/>
    </source>
</evidence>
<evidence type="ECO:0000256" key="2">
    <source>
        <dbReference type="ARBA" id="ARBA00022679"/>
    </source>
</evidence>
<name>A0A2W7Q709_9RHOB</name>
<dbReference type="GO" id="GO:0008168">
    <property type="term" value="F:methyltransferase activity"/>
    <property type="evidence" value="ECO:0007669"/>
    <property type="project" value="UniProtKB-KW"/>
</dbReference>
<evidence type="ECO:0000313" key="5">
    <source>
        <dbReference type="Proteomes" id="UP000248916"/>
    </source>
</evidence>
<sequence>MNAFLELYSTLDRQGPGLPEDVAWALDEVDLSADARICDAGCGTGADTVTLARLRPQARIVGIEQAPAFVRAAKDRTRDMPKVEIREGDMATPNGPYDFIWCAGALYFLGVTEGLRGWRSALSEGGTIAFSEPCYLTDPPSDAARAFWSEEYPSITGIDGLKARVAAAGYETRAVRFVRGEAWEAYFRPLEARIAADRPEATGEMAEVLDAAEREIAAWRAGRDDIAYALLLVQPS</sequence>
<protein>
    <submittedName>
        <fullName evidence="4">Methyltransferase family protein</fullName>
    </submittedName>
</protein>
<dbReference type="CDD" id="cd02440">
    <property type="entry name" value="AdoMet_MTases"/>
    <property type="match status" value="1"/>
</dbReference>
<dbReference type="Gene3D" id="3.40.50.150">
    <property type="entry name" value="Vaccinia Virus protein VP39"/>
    <property type="match status" value="1"/>
</dbReference>
<dbReference type="OrthoDB" id="9808480at2"/>
<dbReference type="GO" id="GO:0032259">
    <property type="term" value="P:methylation"/>
    <property type="evidence" value="ECO:0007669"/>
    <property type="project" value="UniProtKB-KW"/>
</dbReference>
<dbReference type="AlphaFoldDB" id="A0A2W7Q709"/>
<comment type="caution">
    <text evidence="4">The sequence shown here is derived from an EMBL/GenBank/DDBJ whole genome shotgun (WGS) entry which is preliminary data.</text>
</comment>
<evidence type="ECO:0000259" key="3">
    <source>
        <dbReference type="Pfam" id="PF13649"/>
    </source>
</evidence>
<dbReference type="RefSeq" id="WP_111536701.1">
    <property type="nucleotide sequence ID" value="NZ_QKZL01000004.1"/>
</dbReference>
<organism evidence="4 5">
    <name type="scientific">Palleronia aestuarii</name>
    <dbReference type="NCBI Taxonomy" id="568105"/>
    <lineage>
        <taxon>Bacteria</taxon>
        <taxon>Pseudomonadati</taxon>
        <taxon>Pseudomonadota</taxon>
        <taxon>Alphaproteobacteria</taxon>
        <taxon>Rhodobacterales</taxon>
        <taxon>Roseobacteraceae</taxon>
        <taxon>Palleronia</taxon>
    </lineage>
</organism>
<keyword evidence="5" id="KW-1185">Reference proteome</keyword>
<keyword evidence="1 4" id="KW-0489">Methyltransferase</keyword>
<dbReference type="Pfam" id="PF13649">
    <property type="entry name" value="Methyltransf_25"/>
    <property type="match status" value="1"/>
</dbReference>
<dbReference type="InterPro" id="IPR029063">
    <property type="entry name" value="SAM-dependent_MTases_sf"/>
</dbReference>
<keyword evidence="2 4" id="KW-0808">Transferase</keyword>
<dbReference type="SUPFAM" id="SSF53335">
    <property type="entry name" value="S-adenosyl-L-methionine-dependent methyltransferases"/>
    <property type="match status" value="1"/>
</dbReference>
<dbReference type="PANTHER" id="PTHR43861">
    <property type="entry name" value="TRANS-ACONITATE 2-METHYLTRANSFERASE-RELATED"/>
    <property type="match status" value="1"/>
</dbReference>
<gene>
    <name evidence="4" type="ORF">LX81_01274</name>
</gene>
<evidence type="ECO:0000313" key="4">
    <source>
        <dbReference type="EMBL" id="PZX17549.1"/>
    </source>
</evidence>